<dbReference type="InterPro" id="IPR050529">
    <property type="entry name" value="CYP450_sterol_14alpha_dmase"/>
</dbReference>
<dbReference type="PANTHER" id="PTHR24304">
    <property type="entry name" value="CYTOCHROME P450 FAMILY 7"/>
    <property type="match status" value="1"/>
</dbReference>
<dbReference type="PRINTS" id="PR00465">
    <property type="entry name" value="EP450IV"/>
</dbReference>
<evidence type="ECO:0000256" key="7">
    <source>
        <dbReference type="PIRSR" id="PIRSR602403-1"/>
    </source>
</evidence>
<evidence type="ECO:0000256" key="6">
    <source>
        <dbReference type="ARBA" id="ARBA00023033"/>
    </source>
</evidence>
<dbReference type="CDD" id="cd11040">
    <property type="entry name" value="CYP7_CYP8-like"/>
    <property type="match status" value="1"/>
</dbReference>
<dbReference type="InterPro" id="IPR001128">
    <property type="entry name" value="Cyt_P450"/>
</dbReference>
<reference evidence="10" key="1">
    <citation type="submission" date="2019-06" db="EMBL/GenBank/DDBJ databases">
        <title>Draft genome sequence of the griseofulvin-producing fungus Xylaria cubensis strain G536.</title>
        <authorList>
            <person name="Mead M.E."/>
            <person name="Raja H.A."/>
            <person name="Steenwyk J.L."/>
            <person name="Knowles S.L."/>
            <person name="Oberlies N.H."/>
            <person name="Rokas A."/>
        </authorList>
    </citation>
    <scope>NUCLEOTIDE SEQUENCE [LARGE SCALE GENOMIC DNA]</scope>
    <source>
        <strain evidence="10">G536</strain>
    </source>
</reference>
<keyword evidence="4 7" id="KW-0479">Metal-binding</keyword>
<dbReference type="InterPro" id="IPR017972">
    <property type="entry name" value="Cyt_P450_CS"/>
</dbReference>
<gene>
    <name evidence="9" type="ORF">FHL15_007527</name>
</gene>
<organism evidence="9 10">
    <name type="scientific">Xylaria flabelliformis</name>
    <dbReference type="NCBI Taxonomy" id="2512241"/>
    <lineage>
        <taxon>Eukaryota</taxon>
        <taxon>Fungi</taxon>
        <taxon>Dikarya</taxon>
        <taxon>Ascomycota</taxon>
        <taxon>Pezizomycotina</taxon>
        <taxon>Sordariomycetes</taxon>
        <taxon>Xylariomycetidae</taxon>
        <taxon>Xylariales</taxon>
        <taxon>Xylariaceae</taxon>
        <taxon>Xylaria</taxon>
    </lineage>
</organism>
<evidence type="ECO:0000256" key="4">
    <source>
        <dbReference type="ARBA" id="ARBA00022723"/>
    </source>
</evidence>
<dbReference type="EMBL" id="VFLP01000044">
    <property type="protein sequence ID" value="TRX91522.1"/>
    <property type="molecule type" value="Genomic_DNA"/>
</dbReference>
<name>A0A553HU88_9PEZI</name>
<evidence type="ECO:0000256" key="5">
    <source>
        <dbReference type="ARBA" id="ARBA00023004"/>
    </source>
</evidence>
<evidence type="ECO:0008006" key="11">
    <source>
        <dbReference type="Google" id="ProtNLM"/>
    </source>
</evidence>
<dbReference type="Gene3D" id="1.10.630.10">
    <property type="entry name" value="Cytochrome P450"/>
    <property type="match status" value="1"/>
</dbReference>
<dbReference type="GO" id="GO:0020037">
    <property type="term" value="F:heme binding"/>
    <property type="evidence" value="ECO:0007669"/>
    <property type="project" value="InterPro"/>
</dbReference>
<feature type="binding site" description="axial binding residue" evidence="7">
    <location>
        <position position="465"/>
    </location>
    <ligand>
        <name>heme</name>
        <dbReference type="ChEBI" id="CHEBI:30413"/>
    </ligand>
    <ligandPart>
        <name>Fe</name>
        <dbReference type="ChEBI" id="CHEBI:18248"/>
    </ligandPart>
</feature>
<comment type="cofactor">
    <cofactor evidence="1 7">
        <name>heme</name>
        <dbReference type="ChEBI" id="CHEBI:30413"/>
    </cofactor>
</comment>
<keyword evidence="3 7" id="KW-0349">Heme</keyword>
<evidence type="ECO:0000256" key="8">
    <source>
        <dbReference type="RuleBase" id="RU000461"/>
    </source>
</evidence>
<dbReference type="GO" id="GO:0016705">
    <property type="term" value="F:oxidoreductase activity, acting on paired donors, with incorporation or reduction of molecular oxygen"/>
    <property type="evidence" value="ECO:0007669"/>
    <property type="project" value="InterPro"/>
</dbReference>
<dbReference type="AlphaFoldDB" id="A0A553HU88"/>
<dbReference type="GO" id="GO:0005506">
    <property type="term" value="F:iron ion binding"/>
    <property type="evidence" value="ECO:0007669"/>
    <property type="project" value="InterPro"/>
</dbReference>
<dbReference type="InterPro" id="IPR002403">
    <property type="entry name" value="Cyt_P450_E_grp-IV"/>
</dbReference>
<keyword evidence="5 7" id="KW-0408">Iron</keyword>
<evidence type="ECO:0000256" key="2">
    <source>
        <dbReference type="ARBA" id="ARBA00010617"/>
    </source>
</evidence>
<comment type="caution">
    <text evidence="9">The sequence shown here is derived from an EMBL/GenBank/DDBJ whole genome shotgun (WGS) entry which is preliminary data.</text>
</comment>
<accession>A0A553HU88</accession>
<dbReference type="GO" id="GO:0008395">
    <property type="term" value="F:steroid hydroxylase activity"/>
    <property type="evidence" value="ECO:0007669"/>
    <property type="project" value="TreeGrafter"/>
</dbReference>
<keyword evidence="8" id="KW-0560">Oxidoreductase</keyword>
<evidence type="ECO:0000256" key="3">
    <source>
        <dbReference type="ARBA" id="ARBA00022617"/>
    </source>
</evidence>
<evidence type="ECO:0000313" key="10">
    <source>
        <dbReference type="Proteomes" id="UP000319160"/>
    </source>
</evidence>
<proteinExistence type="inferred from homology"/>
<evidence type="ECO:0000256" key="1">
    <source>
        <dbReference type="ARBA" id="ARBA00001971"/>
    </source>
</evidence>
<dbReference type="PROSITE" id="PS00086">
    <property type="entry name" value="CYTOCHROME_P450"/>
    <property type="match status" value="1"/>
</dbReference>
<dbReference type="SUPFAM" id="SSF48264">
    <property type="entry name" value="Cytochrome P450"/>
    <property type="match status" value="1"/>
</dbReference>
<dbReference type="STRING" id="2512241.A0A553HU88"/>
<protein>
    <recommendedName>
        <fullName evidence="11">Cytochrome P450</fullName>
    </recommendedName>
</protein>
<dbReference type="PANTHER" id="PTHR24304:SF2">
    <property type="entry name" value="24-HYDROXYCHOLESTEROL 7-ALPHA-HYDROXYLASE"/>
    <property type="match status" value="1"/>
</dbReference>
<keyword evidence="10" id="KW-1185">Reference proteome</keyword>
<comment type="similarity">
    <text evidence="2 8">Belongs to the cytochrome P450 family.</text>
</comment>
<sequence>MFSDLLLTSFHNGSPPTQVIQWSSLLAITVLAYFLWRLWKFTMRPWLWPQYPKELPYWIPFLGHTIAFFGNSDQLLERGLNYTRRSHEIFAISLPGKKLNIITSPSDVAAAFRDTVALRFDGHLNELLENFGFGPEAIRRGWHNPMPGDWCYIPNNPVNPNQLNFIHLTEDIYKKQLRPGSKMDAMCRTFLDALHESIQWNKLKDCGYAGDGNYKKISLYSLCRFAMVDAATRSMFGQHLHDLEPNIVEHMLGFNDNAWMVFFQYPDFFGLPVTKPRQKMINALKRFIQLPESQRSQQAWSIKNIIAAQDIVGIDLEAKASVILMIFWAANSNEYNISFWVMAYLLYDDGLFNLVKSETEAAWYCNKLDIKHLCANCPNLEAVFYEALRLNGGAMVSRVVLEQTTIGNKILRPGESILIPSRQLHTNECVWGADVREFNAKRFLKNKALARHSSFRPFGGGLTYCPGRVLAKEEVYGFIAIVMHRFDMRLSPMADGSKPPFPVLNDTVPALGITGPLSETDIFVDVCESNGPK</sequence>
<evidence type="ECO:0000313" key="9">
    <source>
        <dbReference type="EMBL" id="TRX91522.1"/>
    </source>
</evidence>
<dbReference type="Proteomes" id="UP000319160">
    <property type="component" value="Unassembled WGS sequence"/>
</dbReference>
<dbReference type="OrthoDB" id="1470350at2759"/>
<dbReference type="InterPro" id="IPR036396">
    <property type="entry name" value="Cyt_P450_sf"/>
</dbReference>
<keyword evidence="6 8" id="KW-0503">Monooxygenase</keyword>
<dbReference type="Pfam" id="PF00067">
    <property type="entry name" value="p450"/>
    <property type="match status" value="1"/>
</dbReference>